<dbReference type="PANTHER" id="PTHR35534:SF1">
    <property type="entry name" value="LARGE RIBOSOMAL SUBUNIT PROTEIN BL32"/>
    <property type="match status" value="1"/>
</dbReference>
<dbReference type="InterPro" id="IPR044957">
    <property type="entry name" value="Ribosomal_bL32_bact"/>
</dbReference>
<dbReference type="HAMAP" id="MF_00340">
    <property type="entry name" value="Ribosomal_bL32"/>
    <property type="match status" value="1"/>
</dbReference>
<dbReference type="Pfam" id="PF01783">
    <property type="entry name" value="Ribosomal_L32p"/>
    <property type="match status" value="1"/>
</dbReference>
<proteinExistence type="inferred from homology"/>
<dbReference type="AlphaFoldDB" id="A0A0W8FSD9"/>
<dbReference type="InterPro" id="IPR011332">
    <property type="entry name" value="Ribosomal_zn-bd"/>
</dbReference>
<comment type="caution">
    <text evidence="5">The sequence shown here is derived from an EMBL/GenBank/DDBJ whole genome shotgun (WGS) entry which is preliminary data.</text>
</comment>
<evidence type="ECO:0000256" key="3">
    <source>
        <dbReference type="ARBA" id="ARBA00023274"/>
    </source>
</evidence>
<gene>
    <name evidence="5" type="ORF">ASZ90_006496</name>
</gene>
<comment type="similarity">
    <text evidence="1">Belongs to the bacterial ribosomal protein bL32 family.</text>
</comment>
<keyword evidence="3" id="KW-0687">Ribonucleoprotein</keyword>
<evidence type="ECO:0000313" key="5">
    <source>
        <dbReference type="EMBL" id="KUG23689.1"/>
    </source>
</evidence>
<keyword evidence="2 5" id="KW-0689">Ribosomal protein</keyword>
<feature type="region of interest" description="Disordered" evidence="4">
    <location>
        <begin position="1"/>
        <end position="21"/>
    </location>
</feature>
<dbReference type="NCBIfam" id="TIGR01031">
    <property type="entry name" value="rpmF_bact"/>
    <property type="match status" value="1"/>
</dbReference>
<feature type="compositionally biased region" description="Basic residues" evidence="4">
    <location>
        <begin position="1"/>
        <end position="16"/>
    </location>
</feature>
<reference evidence="5" key="1">
    <citation type="journal article" date="2015" name="Proc. Natl. Acad. Sci. U.S.A.">
        <title>Networks of energetic and metabolic interactions define dynamics in microbial communities.</title>
        <authorList>
            <person name="Embree M."/>
            <person name="Liu J.K."/>
            <person name="Al-Bassam M.M."/>
            <person name="Zengler K."/>
        </authorList>
    </citation>
    <scope>NUCLEOTIDE SEQUENCE</scope>
</reference>
<dbReference type="GO" id="GO:0006412">
    <property type="term" value="P:translation"/>
    <property type="evidence" value="ECO:0007669"/>
    <property type="project" value="InterPro"/>
</dbReference>
<dbReference type="InterPro" id="IPR002677">
    <property type="entry name" value="Ribosomal_bL32"/>
</dbReference>
<accession>A0A0W8FSD9</accession>
<sequence>MPNPVKRHSKTRRNQRRANDFLKSPSLSLCPQCNEPKLPHRVCPTCETYKGREYRKAEKNA</sequence>
<dbReference type="PANTHER" id="PTHR35534">
    <property type="entry name" value="50S RIBOSOMAL PROTEIN L32"/>
    <property type="match status" value="1"/>
</dbReference>
<evidence type="ECO:0000256" key="1">
    <source>
        <dbReference type="ARBA" id="ARBA00008560"/>
    </source>
</evidence>
<name>A0A0W8FSD9_9ZZZZ</name>
<organism evidence="5">
    <name type="scientific">hydrocarbon metagenome</name>
    <dbReference type="NCBI Taxonomy" id="938273"/>
    <lineage>
        <taxon>unclassified sequences</taxon>
        <taxon>metagenomes</taxon>
        <taxon>ecological metagenomes</taxon>
    </lineage>
</organism>
<dbReference type="SUPFAM" id="SSF57829">
    <property type="entry name" value="Zn-binding ribosomal proteins"/>
    <property type="match status" value="1"/>
</dbReference>
<evidence type="ECO:0000256" key="2">
    <source>
        <dbReference type="ARBA" id="ARBA00022980"/>
    </source>
</evidence>
<dbReference type="GO" id="GO:0015934">
    <property type="term" value="C:large ribosomal subunit"/>
    <property type="evidence" value="ECO:0007669"/>
    <property type="project" value="InterPro"/>
</dbReference>
<protein>
    <submittedName>
        <fullName evidence="5">Lsu ribosomal protein l32p</fullName>
    </submittedName>
</protein>
<dbReference type="EMBL" id="LNQE01000890">
    <property type="protein sequence ID" value="KUG23689.1"/>
    <property type="molecule type" value="Genomic_DNA"/>
</dbReference>
<evidence type="ECO:0000256" key="4">
    <source>
        <dbReference type="SAM" id="MobiDB-lite"/>
    </source>
</evidence>
<dbReference type="GO" id="GO:0003735">
    <property type="term" value="F:structural constituent of ribosome"/>
    <property type="evidence" value="ECO:0007669"/>
    <property type="project" value="InterPro"/>
</dbReference>